<gene>
    <name evidence="2" type="ORF">DDE18_15160</name>
</gene>
<comment type="caution">
    <text evidence="2">The sequence shown here is derived from an EMBL/GenBank/DDBJ whole genome shotgun (WGS) entry which is preliminary data.</text>
</comment>
<protein>
    <submittedName>
        <fullName evidence="2">Uncharacterized protein</fullName>
    </submittedName>
</protein>
<feature type="transmembrane region" description="Helical" evidence="1">
    <location>
        <begin position="21"/>
        <end position="43"/>
    </location>
</feature>
<dbReference type="AlphaFoldDB" id="A0A2T8F8K9"/>
<dbReference type="Proteomes" id="UP000246018">
    <property type="component" value="Unassembled WGS sequence"/>
</dbReference>
<sequence length="189" mass="19957">MDGGRRSRPNSDIVVSVDPRRLLPVLAFVAVISVVACLTAVLVSRDRPAATAASPPGPSPRVVLARWDARRSAAWAAGDIAALRRLYAPGSEAGRADARMLRSYAARGLRVEGLTTQVLSLRVASRTDTRLSLVVTDRVAGGEAVGAAGSTPLPVDRATTREVELRLVEGEWVVAEARDAGVMPARATR</sequence>
<name>A0A2T8F8K9_9ACTN</name>
<evidence type="ECO:0000313" key="2">
    <source>
        <dbReference type="EMBL" id="PVG82023.1"/>
    </source>
</evidence>
<evidence type="ECO:0000313" key="3">
    <source>
        <dbReference type="Proteomes" id="UP000246018"/>
    </source>
</evidence>
<accession>A0A2T8F8K9</accession>
<dbReference type="EMBL" id="QDGZ01000006">
    <property type="protein sequence ID" value="PVG82023.1"/>
    <property type="molecule type" value="Genomic_DNA"/>
</dbReference>
<keyword evidence="1" id="KW-1133">Transmembrane helix</keyword>
<proteinExistence type="predicted"/>
<reference evidence="2 3" key="1">
    <citation type="submission" date="2018-04" db="EMBL/GenBank/DDBJ databases">
        <title>Genome of Nocardioides gansuensis WSJ-1.</title>
        <authorList>
            <person name="Wu S."/>
            <person name="Wang G."/>
        </authorList>
    </citation>
    <scope>NUCLEOTIDE SEQUENCE [LARGE SCALE GENOMIC DNA]</scope>
    <source>
        <strain evidence="2 3">WSJ-1</strain>
    </source>
</reference>
<evidence type="ECO:0000256" key="1">
    <source>
        <dbReference type="SAM" id="Phobius"/>
    </source>
</evidence>
<keyword evidence="1" id="KW-0812">Transmembrane</keyword>
<keyword evidence="1" id="KW-0472">Membrane</keyword>
<organism evidence="2 3">
    <name type="scientific">Nocardioides gansuensis</name>
    <dbReference type="NCBI Taxonomy" id="2138300"/>
    <lineage>
        <taxon>Bacteria</taxon>
        <taxon>Bacillati</taxon>
        <taxon>Actinomycetota</taxon>
        <taxon>Actinomycetes</taxon>
        <taxon>Propionibacteriales</taxon>
        <taxon>Nocardioidaceae</taxon>
        <taxon>Nocardioides</taxon>
    </lineage>
</organism>
<keyword evidence="3" id="KW-1185">Reference proteome</keyword>